<sequence length="105" mass="12163">MTSFENFFSALKKALMKPDMYDIWPDFEPVYDENEYSWTTLRGLGETLLLNCGECDGPSDMRHPRCDACVLKRSRIASDAYTATTGKDRDRWSTLMLCRIHSPDR</sequence>
<protein>
    <submittedName>
        <fullName evidence="1">Uncharacterized protein</fullName>
    </submittedName>
</protein>
<evidence type="ECO:0000313" key="2">
    <source>
        <dbReference type="Proteomes" id="UP000037210"/>
    </source>
</evidence>
<dbReference type="AlphaFoldDB" id="A0A0M0BSN6"/>
<comment type="caution">
    <text evidence="1">The sequence shown here is derived from an EMBL/GenBank/DDBJ whole genome shotgun (WGS) entry which is preliminary data.</text>
</comment>
<dbReference type="Proteomes" id="UP000037210">
    <property type="component" value="Unassembled WGS sequence"/>
</dbReference>
<name>A0A0M0BSN6_9ARCH</name>
<accession>A0A0M0BSN6</accession>
<dbReference type="EMBL" id="LFWZ01000001">
    <property type="protein sequence ID" value="KON31602.1"/>
    <property type="molecule type" value="Genomic_DNA"/>
</dbReference>
<proteinExistence type="predicted"/>
<organism evidence="1 2">
    <name type="scientific">miscellaneous Crenarchaeota group-15 archaeon DG-45</name>
    <dbReference type="NCBI Taxonomy" id="1685127"/>
    <lineage>
        <taxon>Archaea</taxon>
        <taxon>Candidatus Bathyarchaeota</taxon>
        <taxon>MCG-15</taxon>
    </lineage>
</organism>
<gene>
    <name evidence="1" type="ORF">AC482_00160</name>
</gene>
<reference evidence="1 2" key="1">
    <citation type="submission" date="2015-06" db="EMBL/GenBank/DDBJ databases">
        <title>New insights into the roles of widespread benthic archaea in carbon and nitrogen cycling.</title>
        <authorList>
            <person name="Lazar C.S."/>
            <person name="Baker B.J."/>
            <person name="Seitz K.W."/>
            <person name="Hyde A.S."/>
            <person name="Dick G.J."/>
            <person name="Hinrichs K.-U."/>
            <person name="Teske A.P."/>
        </authorList>
    </citation>
    <scope>NUCLEOTIDE SEQUENCE [LARGE SCALE GENOMIC DNA]</scope>
    <source>
        <strain evidence="1">DG-45</strain>
    </source>
</reference>
<evidence type="ECO:0000313" key="1">
    <source>
        <dbReference type="EMBL" id="KON31602.1"/>
    </source>
</evidence>